<dbReference type="Pfam" id="PF14303">
    <property type="entry name" value="NAM-associated"/>
    <property type="match status" value="1"/>
</dbReference>
<dbReference type="EMBL" id="JRKL02002605">
    <property type="protein sequence ID" value="KAF3958247.1"/>
    <property type="molecule type" value="Genomic_DNA"/>
</dbReference>
<dbReference type="FunFam" id="3.90.1150.10:FF:000006">
    <property type="entry name" value="Phosphoserine aminotransferase"/>
    <property type="match status" value="1"/>
</dbReference>
<keyword evidence="7" id="KW-0808">Transferase</keyword>
<comment type="cofactor">
    <cofactor evidence="1">
        <name>pyridoxal 5'-phosphate</name>
        <dbReference type="ChEBI" id="CHEBI:597326"/>
    </cofactor>
</comment>
<keyword evidence="9" id="KW-0718">Serine biosynthesis</keyword>
<evidence type="ECO:0000313" key="15">
    <source>
        <dbReference type="Proteomes" id="UP000737018"/>
    </source>
</evidence>
<comment type="pathway">
    <text evidence="2">Amino-acid biosynthesis; L-serine biosynthesis; L-serine from 3-phospho-D-glycerate: step 2/3.</text>
</comment>
<evidence type="ECO:0000256" key="7">
    <source>
        <dbReference type="ARBA" id="ARBA00022679"/>
    </source>
</evidence>
<sequence length="382" mass="43475">MCGLAFEDLLDQGGLVEVEKKNKKKTEILYNAYDGSNGFYRCPVEKSVRSLMNVPFTLEKSGLEIEFIKEAAKENMVQHKQHKSVGGASIYNAKPLTGVEKSVAFMKDFQASFGALEFVQILARGGGRSHQCREGDFWTAEIDPQTRMDSQMRGDCNFTQLLEEGSIMKTEFMMDSPQDEVHTQQSPHEVQMESITRKTQWGGNFGLGEDCLIVSAWLNTSLDAVQGNEQKHKTYWNRVWEYFNKEKTFTSTRNANSPMNRWSTIQLQTNKFVGILASIEMANPSGVNEQNKIIKAKEAYIKVQVVPFKFDHCWNILRHQPKWLELVAKPQKPQTIRRSTATSSPSTLESIHLGEDEVSHASFVDLERPPGRKAEKEQLNKR</sequence>
<dbReference type="SUPFAM" id="SSF53383">
    <property type="entry name" value="PLP-dependent transferases"/>
    <property type="match status" value="1"/>
</dbReference>
<keyword evidence="15" id="KW-1185">Reference proteome</keyword>
<gene>
    <name evidence="14" type="ORF">CMV_016830</name>
</gene>
<reference evidence="14" key="1">
    <citation type="submission" date="2020-03" db="EMBL/GenBank/DDBJ databases">
        <title>Castanea mollissima Vanexum genome sequencing.</title>
        <authorList>
            <person name="Staton M."/>
        </authorList>
    </citation>
    <scope>NUCLEOTIDE SEQUENCE</scope>
    <source>
        <tissue evidence="14">Leaf</tissue>
    </source>
</reference>
<feature type="compositionally biased region" description="Polar residues" evidence="12">
    <location>
        <begin position="334"/>
        <end position="349"/>
    </location>
</feature>
<proteinExistence type="inferred from homology"/>
<organism evidence="14 15">
    <name type="scientific">Castanea mollissima</name>
    <name type="common">Chinese chestnut</name>
    <dbReference type="NCBI Taxonomy" id="60419"/>
    <lineage>
        <taxon>Eukaryota</taxon>
        <taxon>Viridiplantae</taxon>
        <taxon>Streptophyta</taxon>
        <taxon>Embryophyta</taxon>
        <taxon>Tracheophyta</taxon>
        <taxon>Spermatophyta</taxon>
        <taxon>Magnoliopsida</taxon>
        <taxon>eudicotyledons</taxon>
        <taxon>Gunneridae</taxon>
        <taxon>Pentapetalae</taxon>
        <taxon>rosids</taxon>
        <taxon>fabids</taxon>
        <taxon>Fagales</taxon>
        <taxon>Fagaceae</taxon>
        <taxon>Castanea</taxon>
    </lineage>
</organism>
<dbReference type="AlphaFoldDB" id="A0A8J4R5U4"/>
<comment type="similarity">
    <text evidence="3">Belongs to the class-V pyridoxal-phosphate-dependent aminotransferase family. SerC subfamily.</text>
</comment>
<keyword evidence="6" id="KW-0028">Amino-acid biosynthesis</keyword>
<evidence type="ECO:0000259" key="13">
    <source>
        <dbReference type="Pfam" id="PF14303"/>
    </source>
</evidence>
<evidence type="ECO:0000256" key="10">
    <source>
        <dbReference type="ARBA" id="ARBA00047630"/>
    </source>
</evidence>
<evidence type="ECO:0000313" key="14">
    <source>
        <dbReference type="EMBL" id="KAF3958247.1"/>
    </source>
</evidence>
<evidence type="ECO:0000256" key="8">
    <source>
        <dbReference type="ARBA" id="ARBA00022898"/>
    </source>
</evidence>
<dbReference type="Gene3D" id="3.90.1150.10">
    <property type="entry name" value="Aspartate Aminotransferase, domain 1"/>
    <property type="match status" value="1"/>
</dbReference>
<evidence type="ECO:0000256" key="4">
    <source>
        <dbReference type="ARBA" id="ARBA00013030"/>
    </source>
</evidence>
<accession>A0A8J4R5U4</accession>
<dbReference type="Proteomes" id="UP000737018">
    <property type="component" value="Unassembled WGS sequence"/>
</dbReference>
<dbReference type="EC" id="2.6.1.52" evidence="4"/>
<protein>
    <recommendedName>
        <fullName evidence="4">phosphoserine transaminase</fullName>
        <ecNumber evidence="4">2.6.1.52</ecNumber>
    </recommendedName>
</protein>
<keyword evidence="5" id="KW-0032">Aminotransferase</keyword>
<comment type="catalytic activity">
    <reaction evidence="11">
        <text>O-phospho-L-serine + 2-oxoglutarate = 3-phosphooxypyruvate + L-glutamate</text>
        <dbReference type="Rhea" id="RHEA:14329"/>
        <dbReference type="ChEBI" id="CHEBI:16810"/>
        <dbReference type="ChEBI" id="CHEBI:18110"/>
        <dbReference type="ChEBI" id="CHEBI:29985"/>
        <dbReference type="ChEBI" id="CHEBI:57524"/>
        <dbReference type="EC" id="2.6.1.52"/>
    </reaction>
</comment>
<evidence type="ECO:0000256" key="6">
    <source>
        <dbReference type="ARBA" id="ARBA00022605"/>
    </source>
</evidence>
<evidence type="ECO:0000256" key="12">
    <source>
        <dbReference type="SAM" id="MobiDB-lite"/>
    </source>
</evidence>
<dbReference type="GO" id="GO:0004648">
    <property type="term" value="F:O-phospho-L-serine:2-oxoglutarate aminotransferase activity"/>
    <property type="evidence" value="ECO:0007669"/>
    <property type="project" value="UniProtKB-EC"/>
</dbReference>
<comment type="caution">
    <text evidence="14">The sequence shown here is derived from an EMBL/GenBank/DDBJ whole genome shotgun (WGS) entry which is preliminary data.</text>
</comment>
<evidence type="ECO:0000256" key="3">
    <source>
        <dbReference type="ARBA" id="ARBA00006904"/>
    </source>
</evidence>
<keyword evidence="8" id="KW-0663">Pyridoxal phosphate</keyword>
<dbReference type="PANTHER" id="PTHR45125:SF51">
    <property type="entry name" value="F21J9.4-RELATED"/>
    <property type="match status" value="1"/>
</dbReference>
<feature type="region of interest" description="Disordered" evidence="12">
    <location>
        <begin position="334"/>
        <end position="382"/>
    </location>
</feature>
<evidence type="ECO:0000256" key="5">
    <source>
        <dbReference type="ARBA" id="ARBA00022576"/>
    </source>
</evidence>
<dbReference type="InterPro" id="IPR015422">
    <property type="entry name" value="PyrdxlP-dep_Trfase_small"/>
</dbReference>
<dbReference type="PANTHER" id="PTHR45125">
    <property type="entry name" value="F21J9.4-RELATED"/>
    <property type="match status" value="1"/>
</dbReference>
<comment type="catalytic activity">
    <reaction evidence="10">
        <text>4-(phosphooxy)-L-threonine + 2-oxoglutarate = (R)-3-hydroxy-2-oxo-4-phosphooxybutanoate + L-glutamate</text>
        <dbReference type="Rhea" id="RHEA:16573"/>
        <dbReference type="ChEBI" id="CHEBI:16810"/>
        <dbReference type="ChEBI" id="CHEBI:29985"/>
        <dbReference type="ChEBI" id="CHEBI:58452"/>
        <dbReference type="ChEBI" id="CHEBI:58538"/>
        <dbReference type="EC" id="2.6.1.52"/>
    </reaction>
</comment>
<feature type="domain" description="No apical meristem-associated C-terminal" evidence="13">
    <location>
        <begin position="307"/>
        <end position="380"/>
    </location>
</feature>
<evidence type="ECO:0000256" key="11">
    <source>
        <dbReference type="ARBA" id="ARBA00049007"/>
    </source>
</evidence>
<dbReference type="InterPro" id="IPR015424">
    <property type="entry name" value="PyrdxlP-dep_Trfase"/>
</dbReference>
<evidence type="ECO:0000256" key="1">
    <source>
        <dbReference type="ARBA" id="ARBA00001933"/>
    </source>
</evidence>
<dbReference type="InterPro" id="IPR029466">
    <property type="entry name" value="NAM-associated_C"/>
</dbReference>
<dbReference type="OrthoDB" id="2507178at2759"/>
<feature type="compositionally biased region" description="Basic and acidic residues" evidence="12">
    <location>
        <begin position="352"/>
        <end position="382"/>
    </location>
</feature>
<dbReference type="GO" id="GO:0006564">
    <property type="term" value="P:L-serine biosynthetic process"/>
    <property type="evidence" value="ECO:0007669"/>
    <property type="project" value="UniProtKB-KW"/>
</dbReference>
<evidence type="ECO:0000256" key="2">
    <source>
        <dbReference type="ARBA" id="ARBA00005099"/>
    </source>
</evidence>
<name>A0A8J4R5U4_9ROSI</name>
<evidence type="ECO:0000256" key="9">
    <source>
        <dbReference type="ARBA" id="ARBA00023299"/>
    </source>
</evidence>